<organism evidence="1 2">
    <name type="scientific">Blepharisma stoltei</name>
    <dbReference type="NCBI Taxonomy" id="1481888"/>
    <lineage>
        <taxon>Eukaryota</taxon>
        <taxon>Sar</taxon>
        <taxon>Alveolata</taxon>
        <taxon>Ciliophora</taxon>
        <taxon>Postciliodesmatophora</taxon>
        <taxon>Heterotrichea</taxon>
        <taxon>Heterotrichida</taxon>
        <taxon>Blepharismidae</taxon>
        <taxon>Blepharisma</taxon>
    </lineage>
</organism>
<reference evidence="1" key="1">
    <citation type="submission" date="2021-09" db="EMBL/GenBank/DDBJ databases">
        <authorList>
            <consortium name="AG Swart"/>
            <person name="Singh M."/>
            <person name="Singh A."/>
            <person name="Seah K."/>
            <person name="Emmerich C."/>
        </authorList>
    </citation>
    <scope>NUCLEOTIDE SEQUENCE</scope>
    <source>
        <strain evidence="1">ATCC30299</strain>
    </source>
</reference>
<dbReference type="InterPro" id="IPR015915">
    <property type="entry name" value="Kelch-typ_b-propeller"/>
</dbReference>
<dbReference type="Gene3D" id="2.120.10.80">
    <property type="entry name" value="Kelch-type beta propeller"/>
    <property type="match status" value="1"/>
</dbReference>
<sequence>METKKREINLDGLSSNLLNIILEFLDQDEISLLGATCKRLKLVSETEANRRKFNELVFIKGSTCEVLTLNLDSLLTTKHYDLSHKLFSFGSVYIPCNQSTFFYGGWTGTEYIGEAFLISKNKNIMQLPSGPPAGRISLTYYKNYIYAIGGHESSLSVKYNLTLNTWEECAPLNAISMLQTTCALITDNILITGYYFTKLMKYDINNESLDSIKNLTLNGHIFKNIFTVRCSVYIIEVRGNTYTNRSSDLSNWEIIGTNDLNNYSGFSHSVRYKDKVYFIQARQKLVEFNLKDKTTKEIKDL</sequence>
<gene>
    <name evidence="1" type="ORF">BSTOLATCC_MIC1380</name>
</gene>
<evidence type="ECO:0000313" key="1">
    <source>
        <dbReference type="EMBL" id="CAG9310538.1"/>
    </source>
</evidence>
<proteinExistence type="predicted"/>
<comment type="caution">
    <text evidence="1">The sequence shown here is derived from an EMBL/GenBank/DDBJ whole genome shotgun (WGS) entry which is preliminary data.</text>
</comment>
<evidence type="ECO:0008006" key="3">
    <source>
        <dbReference type="Google" id="ProtNLM"/>
    </source>
</evidence>
<keyword evidence="2" id="KW-1185">Reference proteome</keyword>
<dbReference type="SUPFAM" id="SSF117281">
    <property type="entry name" value="Kelch motif"/>
    <property type="match status" value="1"/>
</dbReference>
<accession>A0AAU9IQG1</accession>
<name>A0AAU9IQG1_9CILI</name>
<evidence type="ECO:0000313" key="2">
    <source>
        <dbReference type="Proteomes" id="UP001162131"/>
    </source>
</evidence>
<protein>
    <recommendedName>
        <fullName evidence="3">F-box domain-containing protein</fullName>
    </recommendedName>
</protein>
<dbReference type="EMBL" id="CAJZBQ010000002">
    <property type="protein sequence ID" value="CAG9310538.1"/>
    <property type="molecule type" value="Genomic_DNA"/>
</dbReference>
<dbReference type="AlphaFoldDB" id="A0AAU9IQG1"/>
<dbReference type="Proteomes" id="UP001162131">
    <property type="component" value="Unassembled WGS sequence"/>
</dbReference>